<evidence type="ECO:0000256" key="4">
    <source>
        <dbReference type="ARBA" id="ARBA00022679"/>
    </source>
</evidence>
<dbReference type="InterPro" id="IPR036551">
    <property type="entry name" value="Flavin_trans-like"/>
</dbReference>
<organism evidence="6 7">
    <name type="scientific">Rikenella microfusus</name>
    <dbReference type="NCBI Taxonomy" id="28139"/>
    <lineage>
        <taxon>Bacteria</taxon>
        <taxon>Pseudomonadati</taxon>
        <taxon>Bacteroidota</taxon>
        <taxon>Bacteroidia</taxon>
        <taxon>Bacteroidales</taxon>
        <taxon>Rikenellaceae</taxon>
        <taxon>Rikenella</taxon>
    </lineage>
</organism>
<accession>A0A379MU90</accession>
<evidence type="ECO:0000259" key="5">
    <source>
        <dbReference type="Pfam" id="PF02441"/>
    </source>
</evidence>
<dbReference type="STRING" id="880526.GCA_000427365_01492"/>
<dbReference type="RefSeq" id="WP_027291160.1">
    <property type="nucleotide sequence ID" value="NZ_CALVFX010000012.1"/>
</dbReference>
<gene>
    <name evidence="6" type="primary">bsdB</name>
    <name evidence="6" type="ORF">NCTC11190_02328</name>
</gene>
<keyword evidence="3" id="KW-0288">FMN</keyword>
<dbReference type="OrthoDB" id="9781577at2"/>
<keyword evidence="4" id="KW-0808">Transferase</keyword>
<reference evidence="6 7" key="1">
    <citation type="submission" date="2018-06" db="EMBL/GenBank/DDBJ databases">
        <authorList>
            <consortium name="Pathogen Informatics"/>
            <person name="Doyle S."/>
        </authorList>
    </citation>
    <scope>NUCLEOTIDE SEQUENCE [LARGE SCALE GENOMIC DNA]</scope>
    <source>
        <strain evidence="6 7">NCTC11190</strain>
    </source>
</reference>
<dbReference type="AlphaFoldDB" id="A0A379MU90"/>
<dbReference type="Pfam" id="PF02441">
    <property type="entry name" value="Flavoprotein"/>
    <property type="match status" value="1"/>
</dbReference>
<dbReference type="SUPFAM" id="SSF52507">
    <property type="entry name" value="Homo-oligomeric flavin-containing Cys decarboxylases, HFCD"/>
    <property type="match status" value="1"/>
</dbReference>
<dbReference type="GO" id="GO:0004659">
    <property type="term" value="F:prenyltransferase activity"/>
    <property type="evidence" value="ECO:0007669"/>
    <property type="project" value="UniProtKB-KW"/>
</dbReference>
<keyword evidence="7" id="KW-1185">Reference proteome</keyword>
<evidence type="ECO:0000256" key="3">
    <source>
        <dbReference type="ARBA" id="ARBA00022643"/>
    </source>
</evidence>
<dbReference type="EC" id="4.1.1.-" evidence="6"/>
<dbReference type="EMBL" id="UGVL01000001">
    <property type="protein sequence ID" value="SUE35083.1"/>
    <property type="molecule type" value="Genomic_DNA"/>
</dbReference>
<evidence type="ECO:0000256" key="1">
    <source>
        <dbReference type="ARBA" id="ARBA00022602"/>
    </source>
</evidence>
<keyword evidence="6" id="KW-0456">Lyase</keyword>
<feature type="domain" description="Flavoprotein" evidence="5">
    <location>
        <begin position="1"/>
        <end position="184"/>
    </location>
</feature>
<name>A0A379MU90_9BACT</name>
<protein>
    <submittedName>
        <fullName evidence="6">Phenolic acid decarboxylase subunit B</fullName>
        <ecNumber evidence="6">4.1.1.-</ecNumber>
    </submittedName>
</protein>
<proteinExistence type="predicted"/>
<dbReference type="NCBIfam" id="TIGR00421">
    <property type="entry name" value="ubiX_pad"/>
    <property type="match status" value="1"/>
</dbReference>
<dbReference type="InterPro" id="IPR004507">
    <property type="entry name" value="UbiX-like"/>
</dbReference>
<evidence type="ECO:0000256" key="2">
    <source>
        <dbReference type="ARBA" id="ARBA00022630"/>
    </source>
</evidence>
<evidence type="ECO:0000313" key="7">
    <source>
        <dbReference type="Proteomes" id="UP000255233"/>
    </source>
</evidence>
<dbReference type="GO" id="GO:0016829">
    <property type="term" value="F:lyase activity"/>
    <property type="evidence" value="ECO:0007669"/>
    <property type="project" value="UniProtKB-KW"/>
</dbReference>
<keyword evidence="2" id="KW-0285">Flavoprotein</keyword>
<evidence type="ECO:0000313" key="6">
    <source>
        <dbReference type="EMBL" id="SUE35083.1"/>
    </source>
</evidence>
<dbReference type="InterPro" id="IPR003382">
    <property type="entry name" value="Flavoprotein"/>
</dbReference>
<keyword evidence="1" id="KW-0637">Prenyltransferase</keyword>
<dbReference type="Proteomes" id="UP000255233">
    <property type="component" value="Unassembled WGS sequence"/>
</dbReference>
<dbReference type="Gene3D" id="3.40.50.1950">
    <property type="entry name" value="Flavin prenyltransferase-like"/>
    <property type="match status" value="1"/>
</dbReference>
<sequence>MQITIGITGASGTIYAERLAQRLFAMRDTGRVESLGIVFTRNGRDVARFERPEFSDWVARQVTAGTLVEYRNDDFFTPVASGSSRSGALVIVPCSMGMVGRIAGGISDDLISRAADVMLKENSPLHPRTLILCPRETPLSLIHLRNLTAVREAGGIVLPAMPSFYTRPRTLEEAADTVVLRILSHLGLTPSGYRGWQE</sequence>